<name>A0A250FXC1_9FLAO</name>
<keyword evidence="4" id="KW-0676">Redox-active center</keyword>
<dbReference type="AlphaFoldDB" id="A0A250FXC1"/>
<feature type="domain" description="Thioredoxin" evidence="5">
    <location>
        <begin position="698"/>
        <end position="865"/>
    </location>
</feature>
<dbReference type="PANTHER" id="PTHR42852">
    <property type="entry name" value="THIOL:DISULFIDE INTERCHANGE PROTEIN DSBE"/>
    <property type="match status" value="1"/>
</dbReference>
<evidence type="ECO:0000259" key="5">
    <source>
        <dbReference type="PROSITE" id="PS51352"/>
    </source>
</evidence>
<dbReference type="Proteomes" id="UP000217348">
    <property type="component" value="Chromosome"/>
</dbReference>
<dbReference type="SUPFAM" id="SSF52833">
    <property type="entry name" value="Thioredoxin-like"/>
    <property type="match status" value="1"/>
</dbReference>
<dbReference type="EMBL" id="CP022387">
    <property type="protein sequence ID" value="ATA89724.1"/>
    <property type="molecule type" value="Genomic_DNA"/>
</dbReference>
<organism evidence="6 7">
    <name type="scientific">Capnocytophaga stomatis</name>
    <dbReference type="NCBI Taxonomy" id="1848904"/>
    <lineage>
        <taxon>Bacteria</taxon>
        <taxon>Pseudomonadati</taxon>
        <taxon>Bacteroidota</taxon>
        <taxon>Flavobacteriia</taxon>
        <taxon>Flavobacteriales</taxon>
        <taxon>Flavobacteriaceae</taxon>
        <taxon>Capnocytophaga</taxon>
    </lineage>
</organism>
<evidence type="ECO:0000256" key="4">
    <source>
        <dbReference type="ARBA" id="ARBA00023284"/>
    </source>
</evidence>
<keyword evidence="3" id="KW-1015">Disulfide bond</keyword>
<dbReference type="InterPro" id="IPR050553">
    <property type="entry name" value="Thioredoxin_ResA/DsbE_sf"/>
</dbReference>
<dbReference type="Pfam" id="PF13905">
    <property type="entry name" value="Thioredoxin_8"/>
    <property type="match status" value="1"/>
</dbReference>
<dbReference type="Gene3D" id="3.40.30.10">
    <property type="entry name" value="Glutaredoxin"/>
    <property type="match status" value="1"/>
</dbReference>
<evidence type="ECO:0000256" key="2">
    <source>
        <dbReference type="ARBA" id="ARBA00022748"/>
    </source>
</evidence>
<comment type="subcellular location">
    <subcellularLocation>
        <location evidence="1">Cell envelope</location>
    </subcellularLocation>
</comment>
<gene>
    <name evidence="6" type="ORF">CGC58_08280</name>
</gene>
<dbReference type="CDD" id="cd02966">
    <property type="entry name" value="TlpA_like_family"/>
    <property type="match status" value="1"/>
</dbReference>
<evidence type="ECO:0000313" key="7">
    <source>
        <dbReference type="Proteomes" id="UP000217348"/>
    </source>
</evidence>
<dbReference type="InterPro" id="IPR013766">
    <property type="entry name" value="Thioredoxin_domain"/>
</dbReference>
<evidence type="ECO:0000313" key="6">
    <source>
        <dbReference type="EMBL" id="ATA89724.1"/>
    </source>
</evidence>
<proteinExistence type="predicted"/>
<sequence length="865" mass="102046">MKQLFLVKTMLLFFIFQWNIKAQSLNEVPENLHGFWQFQVEKKGEWNGIHIGKNYVEVTYRLVPVESINRKDNEYQLVLNADGRFLNAKITLLSDKKAKILFGKKEFECTKYDADPDIVLLKPSKYKKVIKGVWEQGNNPRKQLFINKNTLNWDNQTWKIHWLGEYLGKEYRGLIEKDNTFKMMYITHSDDSIKFVVEDSHEFYKPTNKIQSNYLYGTWCYANTNEWVIGFFDKIAVYKNESWTYEYSKKNQDTYQVVLSRGDKKQTIECSVVGKDKNELILLDGNEKTSLRYEYRPKPYTTEDNRPFLDNNYKKGKVTIKGFLQNMPNNKPFKVTVPNFITDEEDDFFADIDKNGCFSITFEVLNTSLILMDWGRTHLLDVVEPGEEYFLYIDYKNKPFRGNKEANIWQMGKNARFHRELTSYFSFTKSDFFPHIDKNLPSDVFLSKSRETLKNVLSQMKKFSELNKVVSKRTLYFIEKFNLTGMGRDMMQRRFEIQRKRSSFTADYMAVADSVFQNLPKPLTLMRANTFLNDYINYYNENVILKPDFIAGLEIMKYLDKHKMVDLSEKEYTAIRKLEEMTQKTFELRKQKADSTTLANHFTLFKPYIDDFNAFAFTKSYEKLVDEQLPKIKDEVISIPMLKRRLSTLDSLKVSPTIREIMYVGMAYNIYENESRPLTQKEWDFFASNVKNSEMLDVLRGEQNKFNTLNNQDVKYAESLKRTEHLKDAKDADELFKKLTEPYLGKVIYVDFWGTWCAPCRGQMKYVSKIKEELKGKDVVFMYFANRSPEDSWKNIIKEHNITGENVVHYNLPEQQQSMLERRLGVNSFPTYMIIDKKGNVVSADAPSPSSKGVLVKELLKWIEK</sequence>
<evidence type="ECO:0000256" key="1">
    <source>
        <dbReference type="ARBA" id="ARBA00004196"/>
    </source>
</evidence>
<reference evidence="7" key="1">
    <citation type="submission" date="2017-06" db="EMBL/GenBank/DDBJ databases">
        <title>Capnocytophaga spp. assemblies.</title>
        <authorList>
            <person name="Gulvik C.A."/>
        </authorList>
    </citation>
    <scope>NUCLEOTIDE SEQUENCE [LARGE SCALE GENOMIC DNA]</scope>
    <source>
        <strain evidence="7">H2177</strain>
    </source>
</reference>
<accession>A0A250FXC1</accession>
<evidence type="ECO:0000256" key="3">
    <source>
        <dbReference type="ARBA" id="ARBA00023157"/>
    </source>
</evidence>
<protein>
    <recommendedName>
        <fullName evidence="5">Thioredoxin domain-containing protein</fullName>
    </recommendedName>
</protein>
<dbReference type="KEGG" id="csto:CGC58_08280"/>
<keyword evidence="2" id="KW-0201">Cytochrome c-type biogenesis</keyword>
<dbReference type="InterPro" id="IPR036249">
    <property type="entry name" value="Thioredoxin-like_sf"/>
</dbReference>
<dbReference type="PROSITE" id="PS51352">
    <property type="entry name" value="THIOREDOXIN_2"/>
    <property type="match status" value="1"/>
</dbReference>
<dbReference type="GO" id="GO:0017004">
    <property type="term" value="P:cytochrome complex assembly"/>
    <property type="evidence" value="ECO:0007669"/>
    <property type="project" value="UniProtKB-KW"/>
</dbReference>
<dbReference type="GO" id="GO:0030313">
    <property type="term" value="C:cell envelope"/>
    <property type="evidence" value="ECO:0007669"/>
    <property type="project" value="UniProtKB-SubCell"/>
</dbReference>
<dbReference type="RefSeq" id="WP_095896296.1">
    <property type="nucleotide sequence ID" value="NZ_CP022387.1"/>
</dbReference>
<dbReference type="PANTHER" id="PTHR42852:SF6">
    <property type="entry name" value="THIOL:DISULFIDE INTERCHANGE PROTEIN DSBE"/>
    <property type="match status" value="1"/>
</dbReference>
<dbReference type="InterPro" id="IPR012336">
    <property type="entry name" value="Thioredoxin-like_fold"/>
</dbReference>
<dbReference type="OrthoDB" id="1096670at2"/>